<reference evidence="1 2" key="1">
    <citation type="submission" date="2018-12" db="EMBL/GenBank/DDBJ databases">
        <title>Complete genome sequence of Iodobacter sp. H11R3.</title>
        <authorList>
            <person name="Bae J.-W."/>
        </authorList>
    </citation>
    <scope>NUCLEOTIDE SEQUENCE [LARGE SCALE GENOMIC DNA]</scope>
    <source>
        <strain evidence="1 2">H11R3</strain>
    </source>
</reference>
<sequence>MSELNSPPNTILRLPDVLARTGLSRSSIYSKMDKHSKYYDPFFPKKIQIGARAIGFIESEINNWIASLVGP</sequence>
<dbReference type="PANTHER" id="PTHR36154">
    <property type="entry name" value="DNA-BINDING TRANSCRIPTIONAL ACTIVATOR ALPA"/>
    <property type="match status" value="1"/>
</dbReference>
<proteinExistence type="predicted"/>
<organism evidence="1 2">
    <name type="scientific">Iodobacter ciconiae</name>
    <dbReference type="NCBI Taxonomy" id="2496266"/>
    <lineage>
        <taxon>Bacteria</taxon>
        <taxon>Pseudomonadati</taxon>
        <taxon>Pseudomonadota</taxon>
        <taxon>Betaproteobacteria</taxon>
        <taxon>Neisseriales</taxon>
        <taxon>Chitinibacteraceae</taxon>
        <taxon>Iodobacter</taxon>
    </lineage>
</organism>
<dbReference type="Gene3D" id="1.10.238.160">
    <property type="match status" value="1"/>
</dbReference>
<accession>A0A3S8ZPT3</accession>
<gene>
    <name evidence="1" type="ORF">EJO50_02700</name>
</gene>
<name>A0A3S8ZPT3_9NEIS</name>
<dbReference type="OrthoDB" id="5398721at2"/>
<keyword evidence="2" id="KW-1185">Reference proteome</keyword>
<evidence type="ECO:0000313" key="2">
    <source>
        <dbReference type="Proteomes" id="UP000282438"/>
    </source>
</evidence>
<dbReference type="Proteomes" id="UP000282438">
    <property type="component" value="Chromosome"/>
</dbReference>
<dbReference type="AlphaFoldDB" id="A0A3S8ZPT3"/>
<dbReference type="InterPro" id="IPR010260">
    <property type="entry name" value="AlpA"/>
</dbReference>
<dbReference type="EMBL" id="CP034433">
    <property type="protein sequence ID" value="AZN35491.1"/>
    <property type="molecule type" value="Genomic_DNA"/>
</dbReference>
<dbReference type="KEGG" id="iod:EJO50_02700"/>
<dbReference type="InterPro" id="IPR052931">
    <property type="entry name" value="Prophage_regulatory_activator"/>
</dbReference>
<protein>
    <submittedName>
        <fullName evidence="1">AlpA family phage regulatory protein</fullName>
    </submittedName>
</protein>
<dbReference type="RefSeq" id="WP_125971459.1">
    <property type="nucleotide sequence ID" value="NZ_CP034433.1"/>
</dbReference>
<evidence type="ECO:0000313" key="1">
    <source>
        <dbReference type="EMBL" id="AZN35491.1"/>
    </source>
</evidence>
<dbReference type="Pfam" id="PF05930">
    <property type="entry name" value="Phage_AlpA"/>
    <property type="match status" value="1"/>
</dbReference>
<dbReference type="PANTHER" id="PTHR36154:SF1">
    <property type="entry name" value="DNA-BINDING TRANSCRIPTIONAL ACTIVATOR ALPA"/>
    <property type="match status" value="1"/>
</dbReference>